<sequence length="152" mass="17447">MNNLYGTLNELLVKLFNDILQIEELSLKENEFSDLSITEIHVIEAIGLTKRNMSSVARDLDITIGTLTFSVNNLVQKGYVNRIRSDDDRRIVLVSLTDKGVQAYKHHAGFHDEMIQTTISRLSDEEMEVLVSALENINGYFKVKYNLKKREK</sequence>
<dbReference type="GO" id="GO:0003677">
    <property type="term" value="F:DNA binding"/>
    <property type="evidence" value="ECO:0007669"/>
    <property type="project" value="UniProtKB-KW"/>
</dbReference>
<evidence type="ECO:0000256" key="5">
    <source>
        <dbReference type="ARBA" id="ARBA00046337"/>
    </source>
</evidence>
<dbReference type="PANTHER" id="PTHR42756">
    <property type="entry name" value="TRANSCRIPTIONAL REGULATOR, MARR"/>
    <property type="match status" value="1"/>
</dbReference>
<evidence type="ECO:0000256" key="4">
    <source>
        <dbReference type="ARBA" id="ARBA00023163"/>
    </source>
</evidence>
<feature type="domain" description="HTH marR-type" evidence="8">
    <location>
        <begin position="1"/>
        <end position="139"/>
    </location>
</feature>
<reference evidence="9 10" key="1">
    <citation type="submission" date="2019-12" db="EMBL/GenBank/DDBJ databases">
        <title>Sequence classification of anaerobic respiratory reductive dehalogenases: First we see many, then we see few.</title>
        <authorList>
            <person name="Molenda O."/>
            <person name="Puentes Jacome L.A."/>
            <person name="Cao X."/>
            <person name="Nesbo C.L."/>
            <person name="Tang S."/>
            <person name="Morson N."/>
            <person name="Patron J."/>
            <person name="Lomheim L."/>
            <person name="Wishart D.S."/>
            <person name="Edwards E.A."/>
        </authorList>
    </citation>
    <scope>NUCLEOTIDE SEQUENCE [LARGE SCALE GENOMIC DNA]</scope>
    <source>
        <strain evidence="9 10">12DCA</strain>
    </source>
</reference>
<dbReference type="PRINTS" id="PR00598">
    <property type="entry name" value="HTHMARR"/>
</dbReference>
<dbReference type="AlphaFoldDB" id="A0A857DIY6"/>
<evidence type="ECO:0000256" key="3">
    <source>
        <dbReference type="ARBA" id="ARBA00023125"/>
    </source>
</evidence>
<evidence type="ECO:0000313" key="10">
    <source>
        <dbReference type="Proteomes" id="UP000430508"/>
    </source>
</evidence>
<dbReference type="Pfam" id="PF22381">
    <property type="entry name" value="Staph_reg_Sar_Rot"/>
    <property type="match status" value="1"/>
</dbReference>
<organism evidence="9 10">
    <name type="scientific">Dehalobacter restrictus</name>
    <dbReference type="NCBI Taxonomy" id="55583"/>
    <lineage>
        <taxon>Bacteria</taxon>
        <taxon>Bacillati</taxon>
        <taxon>Bacillota</taxon>
        <taxon>Clostridia</taxon>
        <taxon>Eubacteriales</taxon>
        <taxon>Desulfitobacteriaceae</taxon>
        <taxon>Dehalobacter</taxon>
    </lineage>
</organism>
<dbReference type="InterPro" id="IPR036388">
    <property type="entry name" value="WH-like_DNA-bd_sf"/>
</dbReference>
<gene>
    <name evidence="9" type="ORF">GQ588_11940</name>
</gene>
<dbReference type="GO" id="GO:0005737">
    <property type="term" value="C:cytoplasm"/>
    <property type="evidence" value="ECO:0007669"/>
    <property type="project" value="UniProtKB-SubCell"/>
</dbReference>
<evidence type="ECO:0000256" key="1">
    <source>
        <dbReference type="ARBA" id="ARBA00004496"/>
    </source>
</evidence>
<comment type="similarity">
    <text evidence="5">Belongs to the SarZ family.</text>
</comment>
<dbReference type="PANTHER" id="PTHR42756:SF1">
    <property type="entry name" value="TRANSCRIPTIONAL REPRESSOR OF EMRAB OPERON"/>
    <property type="match status" value="1"/>
</dbReference>
<evidence type="ECO:0000259" key="8">
    <source>
        <dbReference type="PROSITE" id="PS50995"/>
    </source>
</evidence>
<evidence type="ECO:0000256" key="6">
    <source>
        <dbReference type="ARBA" id="ARBA00047188"/>
    </source>
</evidence>
<evidence type="ECO:0000256" key="2">
    <source>
        <dbReference type="ARBA" id="ARBA00023015"/>
    </source>
</evidence>
<evidence type="ECO:0000313" key="9">
    <source>
        <dbReference type="EMBL" id="QHA01300.1"/>
    </source>
</evidence>
<dbReference type="Gene3D" id="1.10.10.10">
    <property type="entry name" value="Winged helix-like DNA-binding domain superfamily/Winged helix DNA-binding domain"/>
    <property type="match status" value="1"/>
</dbReference>
<dbReference type="RefSeq" id="WP_025206042.1">
    <property type="nucleotide sequence ID" value="NZ_CP046996.1"/>
</dbReference>
<dbReference type="InterPro" id="IPR036390">
    <property type="entry name" value="WH_DNA-bd_sf"/>
</dbReference>
<evidence type="ECO:0000256" key="7">
    <source>
        <dbReference type="ARBA" id="ARBA00047207"/>
    </source>
</evidence>
<dbReference type="SUPFAM" id="SSF46785">
    <property type="entry name" value="Winged helix' DNA-binding domain"/>
    <property type="match status" value="1"/>
</dbReference>
<comment type="subcellular location">
    <subcellularLocation>
        <location evidence="1">Cytoplasm</location>
    </subcellularLocation>
</comment>
<proteinExistence type="inferred from homology"/>
<accession>A0A857DIY6</accession>
<keyword evidence="4" id="KW-0804">Transcription</keyword>
<dbReference type="SMART" id="SM00347">
    <property type="entry name" value="HTH_MARR"/>
    <property type="match status" value="1"/>
</dbReference>
<keyword evidence="3 9" id="KW-0238">DNA-binding</keyword>
<dbReference type="Proteomes" id="UP000430508">
    <property type="component" value="Chromosome"/>
</dbReference>
<dbReference type="InterPro" id="IPR055166">
    <property type="entry name" value="Transc_reg_Sar_Rot_HTH"/>
</dbReference>
<name>A0A857DIY6_9FIRM</name>
<dbReference type="InterPro" id="IPR000835">
    <property type="entry name" value="HTH_MarR-typ"/>
</dbReference>
<dbReference type="EMBL" id="CP046996">
    <property type="protein sequence ID" value="QHA01300.1"/>
    <property type="molecule type" value="Genomic_DNA"/>
</dbReference>
<dbReference type="PROSITE" id="PS50995">
    <property type="entry name" value="HTH_MARR_2"/>
    <property type="match status" value="1"/>
</dbReference>
<keyword evidence="2" id="KW-0805">Transcription regulation</keyword>
<dbReference type="GO" id="GO:0003700">
    <property type="term" value="F:DNA-binding transcription factor activity"/>
    <property type="evidence" value="ECO:0007669"/>
    <property type="project" value="InterPro"/>
</dbReference>
<protein>
    <recommendedName>
        <fullName evidence="6">HTH-type transcriptional regulator SarZ</fullName>
    </recommendedName>
    <alternativeName>
        <fullName evidence="7">Staphylococcal accessory regulator Z</fullName>
    </alternativeName>
</protein>